<dbReference type="Gene3D" id="3.90.550.10">
    <property type="entry name" value="Spore Coat Polysaccharide Biosynthesis Protein SpsA, Chain A"/>
    <property type="match status" value="1"/>
</dbReference>
<dbReference type="InterPro" id="IPR004263">
    <property type="entry name" value="Exostosin"/>
</dbReference>
<dbReference type="Pfam" id="PF09258">
    <property type="entry name" value="Glyco_transf_64"/>
    <property type="match status" value="1"/>
</dbReference>
<evidence type="ECO:0000256" key="2">
    <source>
        <dbReference type="ARBA" id="ARBA00022679"/>
    </source>
</evidence>
<accession>A0A6U9YNY1</accession>
<dbReference type="GO" id="GO:0016757">
    <property type="term" value="F:glycosyltransferase activity"/>
    <property type="evidence" value="ECO:0007669"/>
    <property type="project" value="InterPro"/>
</dbReference>
<proteinExistence type="predicted"/>
<evidence type="ECO:0000256" key="1">
    <source>
        <dbReference type="ARBA" id="ARBA00004370"/>
    </source>
</evidence>
<dbReference type="SUPFAM" id="SSF53448">
    <property type="entry name" value="Nucleotide-diphospho-sugar transferases"/>
    <property type="match status" value="1"/>
</dbReference>
<gene>
    <name evidence="7" type="ORF">PAUS00366_LOCUS9872</name>
    <name evidence="8" type="ORF">PAUS00366_LOCUS9873</name>
    <name evidence="9" type="ORF">PAUS00366_LOCUS9874</name>
    <name evidence="10" type="ORF">PAUS00366_LOCUS9875</name>
</gene>
<feature type="domain" description="Glycosyl transferase 64" evidence="6">
    <location>
        <begin position="136"/>
        <end position="375"/>
    </location>
</feature>
<comment type="subcellular location">
    <subcellularLocation>
        <location evidence="1">Membrane</location>
    </subcellularLocation>
</comment>
<dbReference type="PANTHER" id="PTHR48261:SF2">
    <property type="entry name" value="ACETYLGLUCOSAMINYLTRANSFERASE"/>
    <property type="match status" value="1"/>
</dbReference>
<evidence type="ECO:0000256" key="4">
    <source>
        <dbReference type="ARBA" id="ARBA00023157"/>
    </source>
</evidence>
<keyword evidence="5" id="KW-0812">Transmembrane</keyword>
<dbReference type="GO" id="GO:0016020">
    <property type="term" value="C:membrane"/>
    <property type="evidence" value="ECO:0007669"/>
    <property type="project" value="UniProtKB-SubCell"/>
</dbReference>
<dbReference type="PANTHER" id="PTHR48261">
    <property type="entry name" value="ACETYLGLUCOSAMINYLTRANSFERASE"/>
    <property type="match status" value="1"/>
</dbReference>
<evidence type="ECO:0000313" key="10">
    <source>
        <dbReference type="EMBL" id="CAE0717123.1"/>
    </source>
</evidence>
<dbReference type="EMBL" id="HBIX01013353">
    <property type="protein sequence ID" value="CAE0717122.1"/>
    <property type="molecule type" value="Transcribed_RNA"/>
</dbReference>
<evidence type="ECO:0000313" key="7">
    <source>
        <dbReference type="EMBL" id="CAE0717120.1"/>
    </source>
</evidence>
<evidence type="ECO:0000256" key="3">
    <source>
        <dbReference type="ARBA" id="ARBA00023136"/>
    </source>
</evidence>
<evidence type="ECO:0000313" key="8">
    <source>
        <dbReference type="EMBL" id="CAE0717121.1"/>
    </source>
</evidence>
<feature type="transmembrane region" description="Helical" evidence="5">
    <location>
        <begin position="61"/>
        <end position="83"/>
    </location>
</feature>
<sequence>MDAKGIIRWRHGNWMNTIVNNNNHHHVLDNYQNERQQQVNFKSYSKRIGQRHHSFSMARKIGLVFSVFILAYLYLCLLFKISIEDFQEKNDIHRVIRPQSTTTIGGVGGLERKDQWIPNSARRRLTELRTIDHEQYTIRMNTWRRPEQLIQSVKHHSSCPGVKQIQIVWCDKHNEPPRELLEMSENEDSSSSITKVVIERHEANSLNERFNILVPTPTLGILSIDDDVIRPCEAIDAGFFKWVKSPHRMVGFDARTHVENDDGSWQYGYLSTTKKENMYSLSLTRYCFVHRDYMTQYTRELPQKMLDTVAKNFNCEDIAMGLMISSLTQGQPPLLADLWAMNSQLKLRVDTGISGTSTHKKFRDQCMDNFAGFFGLKDKGNGNRLQKATWIHKTKKLSFACGAKEDNKSDASYTKSKRETKLEQIWEKLRRSGSREYLNRYLVKLLYEAGEEARAKGLLAMK</sequence>
<keyword evidence="5" id="KW-1133">Transmembrane helix</keyword>
<dbReference type="EMBL" id="HBIX01013351">
    <property type="protein sequence ID" value="CAE0717120.1"/>
    <property type="molecule type" value="Transcribed_RNA"/>
</dbReference>
<keyword evidence="4" id="KW-1015">Disulfide bond</keyword>
<dbReference type="InterPro" id="IPR015338">
    <property type="entry name" value="GT64_dom"/>
</dbReference>
<name>A0A6U9YNY1_9STRA</name>
<evidence type="ECO:0000313" key="9">
    <source>
        <dbReference type="EMBL" id="CAE0717122.1"/>
    </source>
</evidence>
<dbReference type="EMBL" id="HBIX01013354">
    <property type="protein sequence ID" value="CAE0717123.1"/>
    <property type="molecule type" value="Transcribed_RNA"/>
</dbReference>
<keyword evidence="3 5" id="KW-0472">Membrane</keyword>
<reference evidence="10" key="1">
    <citation type="submission" date="2021-01" db="EMBL/GenBank/DDBJ databases">
        <authorList>
            <person name="Corre E."/>
            <person name="Pelletier E."/>
            <person name="Niang G."/>
            <person name="Scheremetjew M."/>
            <person name="Finn R."/>
            <person name="Kale V."/>
            <person name="Holt S."/>
            <person name="Cochrane G."/>
            <person name="Meng A."/>
            <person name="Brown T."/>
            <person name="Cohen L."/>
        </authorList>
    </citation>
    <scope>NUCLEOTIDE SEQUENCE</scope>
    <source>
        <strain evidence="10">10249 10 AB</strain>
    </source>
</reference>
<evidence type="ECO:0000256" key="5">
    <source>
        <dbReference type="SAM" id="Phobius"/>
    </source>
</evidence>
<protein>
    <recommendedName>
        <fullName evidence="6">Glycosyl transferase 64 domain-containing protein</fullName>
    </recommendedName>
</protein>
<keyword evidence="2" id="KW-0808">Transferase</keyword>
<evidence type="ECO:0000259" key="6">
    <source>
        <dbReference type="Pfam" id="PF09258"/>
    </source>
</evidence>
<dbReference type="AlphaFoldDB" id="A0A6U9YNY1"/>
<dbReference type="EMBL" id="HBIX01013352">
    <property type="protein sequence ID" value="CAE0717121.1"/>
    <property type="molecule type" value="Transcribed_RNA"/>
</dbReference>
<dbReference type="InterPro" id="IPR029044">
    <property type="entry name" value="Nucleotide-diphossugar_trans"/>
</dbReference>
<organism evidence="10">
    <name type="scientific">Pseudo-nitzschia australis</name>
    <dbReference type="NCBI Taxonomy" id="44445"/>
    <lineage>
        <taxon>Eukaryota</taxon>
        <taxon>Sar</taxon>
        <taxon>Stramenopiles</taxon>
        <taxon>Ochrophyta</taxon>
        <taxon>Bacillariophyta</taxon>
        <taxon>Bacillariophyceae</taxon>
        <taxon>Bacillariophycidae</taxon>
        <taxon>Bacillariales</taxon>
        <taxon>Bacillariaceae</taxon>
        <taxon>Pseudo-nitzschia</taxon>
    </lineage>
</organism>